<dbReference type="EMBL" id="CAJHIA010000032">
    <property type="protein sequence ID" value="CAD6448735.1"/>
    <property type="molecule type" value="Genomic_DNA"/>
</dbReference>
<dbReference type="OrthoDB" id="10282615at2759"/>
<proteinExistence type="predicted"/>
<protein>
    <submittedName>
        <fullName evidence="1">D0cb3499-67e0-4938-a06a-d1cda0b00c9a-CDS</fullName>
    </submittedName>
</protein>
<name>A0A8H2W326_9HELO</name>
<dbReference type="AlphaFoldDB" id="A0A8H2W326"/>
<evidence type="ECO:0000313" key="1">
    <source>
        <dbReference type="EMBL" id="CAD6448735.1"/>
    </source>
</evidence>
<dbReference type="Proteomes" id="UP000624404">
    <property type="component" value="Unassembled WGS sequence"/>
</dbReference>
<keyword evidence="2" id="KW-1185">Reference proteome</keyword>
<gene>
    <name evidence="1" type="ORF">SCLTRI_LOCUS8530</name>
</gene>
<comment type="caution">
    <text evidence="1">The sequence shown here is derived from an EMBL/GenBank/DDBJ whole genome shotgun (WGS) entry which is preliminary data.</text>
</comment>
<organism evidence="1 2">
    <name type="scientific">Sclerotinia trifoliorum</name>
    <dbReference type="NCBI Taxonomy" id="28548"/>
    <lineage>
        <taxon>Eukaryota</taxon>
        <taxon>Fungi</taxon>
        <taxon>Dikarya</taxon>
        <taxon>Ascomycota</taxon>
        <taxon>Pezizomycotina</taxon>
        <taxon>Leotiomycetes</taxon>
        <taxon>Helotiales</taxon>
        <taxon>Sclerotiniaceae</taxon>
        <taxon>Sclerotinia</taxon>
    </lineage>
</organism>
<reference evidence="1" key="1">
    <citation type="submission" date="2020-10" db="EMBL/GenBank/DDBJ databases">
        <authorList>
            <person name="Kusch S."/>
        </authorList>
    </citation>
    <scope>NUCLEOTIDE SEQUENCE</scope>
    <source>
        <strain evidence="1">SwB9</strain>
    </source>
</reference>
<accession>A0A8H2W326</accession>
<sequence>MEFPRIMRQLTLALEALTKLNLVGHPEPAGLPRASNTSGVMQLFYHGMVIVEEYNKVLRLPSSLHKPRPNRLFPNSFLSNSLNFTGDCNHRFC</sequence>
<evidence type="ECO:0000313" key="2">
    <source>
        <dbReference type="Proteomes" id="UP000624404"/>
    </source>
</evidence>